<evidence type="ECO:0000256" key="1">
    <source>
        <dbReference type="SAM" id="Phobius"/>
    </source>
</evidence>
<dbReference type="RefSeq" id="WP_074774655.1">
    <property type="nucleotide sequence ID" value="NZ_FNKP01000004.1"/>
</dbReference>
<name>A0A1H1JYW3_9BURK</name>
<feature type="transmembrane region" description="Helical" evidence="1">
    <location>
        <begin position="157"/>
        <end position="175"/>
    </location>
</feature>
<dbReference type="EMBL" id="FNKP01000004">
    <property type="protein sequence ID" value="SDR55251.1"/>
    <property type="molecule type" value="Genomic_DNA"/>
</dbReference>
<feature type="transmembrane region" description="Helical" evidence="1">
    <location>
        <begin position="209"/>
        <end position="229"/>
    </location>
</feature>
<feature type="transmembrane region" description="Helical" evidence="1">
    <location>
        <begin position="23"/>
        <end position="42"/>
    </location>
</feature>
<dbReference type="Proteomes" id="UP000183487">
    <property type="component" value="Unassembled WGS sequence"/>
</dbReference>
<sequence length="595" mass="65693">MSYEFNSEGDRLNLPNPFRVENWFRFAAALLLFVGGLAALLLSRHNLAEHHGGWAFLPLAMGIFLLGSGINYARLGMMQLRFYFGRGQPLSLADEIAASNQDGVMNGAANLQERMRSGALWFEDPKGALNGLLYSLIPALIYAPVPIRRLAQSQFESGLALTATLLSFLIATIGFDNSSDRTWVALLFFGFTFFLLLKPIEHAGQKTTPLGPAGLIGLLLVAVFAPIVVPLASAHLPDLSWLPLTTQTFALLICAAIAVLLFFVALIRQTVVPPKTSMGSELATVSLNGQPKQLLDELERHMQRRWVEQIPNRRYARQTPNVAGQSGQFSGQLFEETQPLPRDDMRRVDLQRAFTEPRYRWLVGLNAFGVALVAISVICLLWFAAAFSSSLDSTRSDALGWATFGSAMLAVGAFCLRVGHMLWARFDFLSKLVWVQFDGNFQRSKMNIGAQFTDRVRTESDVIAVHDMSVRIWVAEIDSVTFGRDHRRMIVGMRGLPDEARELRQILEQCAQQQTVVVAPTSQRDVEKIAVASALNKLGDTAQTDLLPKHLRETLSGASPTGRDVAAFSRHDCTSCGETLEADSRFCDNCGQVVS</sequence>
<evidence type="ECO:0000313" key="3">
    <source>
        <dbReference type="Proteomes" id="UP000183487"/>
    </source>
</evidence>
<keyword evidence="1" id="KW-0472">Membrane</keyword>
<organism evidence="2 3">
    <name type="scientific">Paraburkholderia fungorum</name>
    <dbReference type="NCBI Taxonomy" id="134537"/>
    <lineage>
        <taxon>Bacteria</taxon>
        <taxon>Pseudomonadati</taxon>
        <taxon>Pseudomonadota</taxon>
        <taxon>Betaproteobacteria</taxon>
        <taxon>Burkholderiales</taxon>
        <taxon>Burkholderiaceae</taxon>
        <taxon>Paraburkholderia</taxon>
    </lineage>
</organism>
<reference evidence="3" key="1">
    <citation type="submission" date="2016-10" db="EMBL/GenBank/DDBJ databases">
        <authorList>
            <person name="Varghese N."/>
        </authorList>
    </citation>
    <scope>NUCLEOTIDE SEQUENCE [LARGE SCALE GENOMIC DNA]</scope>
    <source>
        <strain evidence="3">GAS106B</strain>
    </source>
</reference>
<gene>
    <name evidence="2" type="ORF">SAMN05443245_7639</name>
</gene>
<keyword evidence="3" id="KW-1185">Reference proteome</keyword>
<keyword evidence="1" id="KW-1133">Transmembrane helix</keyword>
<proteinExistence type="predicted"/>
<feature type="transmembrane region" description="Helical" evidence="1">
    <location>
        <begin position="54"/>
        <end position="73"/>
    </location>
</feature>
<feature type="transmembrane region" description="Helical" evidence="1">
    <location>
        <begin position="398"/>
        <end position="416"/>
    </location>
</feature>
<evidence type="ECO:0000313" key="2">
    <source>
        <dbReference type="EMBL" id="SDR55251.1"/>
    </source>
</evidence>
<dbReference type="OrthoDB" id="7486912at2"/>
<keyword evidence="1" id="KW-0812">Transmembrane</keyword>
<evidence type="ECO:0008006" key="4">
    <source>
        <dbReference type="Google" id="ProtNLM"/>
    </source>
</evidence>
<accession>A0A1H1JYW3</accession>
<feature type="transmembrane region" description="Helical" evidence="1">
    <location>
        <begin position="181"/>
        <end position="197"/>
    </location>
</feature>
<feature type="transmembrane region" description="Helical" evidence="1">
    <location>
        <begin position="249"/>
        <end position="267"/>
    </location>
</feature>
<feature type="transmembrane region" description="Helical" evidence="1">
    <location>
        <begin position="361"/>
        <end position="386"/>
    </location>
</feature>
<protein>
    <recommendedName>
        <fullName evidence="4">Zinc ribbon domain-containing protein</fullName>
    </recommendedName>
</protein>
<dbReference type="AlphaFoldDB" id="A0A1H1JYW3"/>